<keyword evidence="1" id="KW-0547">Nucleotide-binding</keyword>
<dbReference type="GO" id="GO:0005525">
    <property type="term" value="F:GTP binding"/>
    <property type="evidence" value="ECO:0007669"/>
    <property type="project" value="InterPro"/>
</dbReference>
<dbReference type="InterPro" id="IPR005225">
    <property type="entry name" value="Small_GTP-bd"/>
</dbReference>
<dbReference type="SMART" id="SM00176">
    <property type="entry name" value="RAN"/>
    <property type="match status" value="1"/>
</dbReference>
<dbReference type="PANTHER" id="PTHR47978">
    <property type="match status" value="1"/>
</dbReference>
<evidence type="ECO:0000313" key="3">
    <source>
        <dbReference type="Proteomes" id="UP000179807"/>
    </source>
</evidence>
<dbReference type="GO" id="GO:0003924">
    <property type="term" value="F:GTPase activity"/>
    <property type="evidence" value="ECO:0007669"/>
    <property type="project" value="InterPro"/>
</dbReference>
<dbReference type="EMBL" id="MLAK01000833">
    <property type="protein sequence ID" value="OHT03287.1"/>
    <property type="molecule type" value="Genomic_DNA"/>
</dbReference>
<sequence length="210" mass="23326">MCAEIVKVVLLGSTSVGKTTMITRWCDGEFDPNKMPTLGAGFRSQELNLNDQDYMFQVWDTAGQDTFRETTSVYCRGAKAAMIVFDLTNKSSFDDIPEWIETLYSKQPNIPIVIAGNKSDKQEREVSFQEAFEYASNKKCQYFETSAYTGYNIEEAFTALVSAAVMPPLLNSGNETPTEVKERGVNDVNKPKTVEITNESQGEKKGGCCG</sequence>
<dbReference type="Pfam" id="PF00071">
    <property type="entry name" value="Ras"/>
    <property type="match status" value="1"/>
</dbReference>
<keyword evidence="3" id="KW-1185">Reference proteome</keyword>
<dbReference type="PROSITE" id="PS51419">
    <property type="entry name" value="RAB"/>
    <property type="match status" value="1"/>
</dbReference>
<dbReference type="SMART" id="SM00173">
    <property type="entry name" value="RAS"/>
    <property type="match status" value="1"/>
</dbReference>
<organism evidence="2 3">
    <name type="scientific">Tritrichomonas foetus</name>
    <dbReference type="NCBI Taxonomy" id="1144522"/>
    <lineage>
        <taxon>Eukaryota</taxon>
        <taxon>Metamonada</taxon>
        <taxon>Parabasalia</taxon>
        <taxon>Tritrichomonadida</taxon>
        <taxon>Tritrichomonadidae</taxon>
        <taxon>Tritrichomonas</taxon>
    </lineage>
</organism>
<accession>A0A1J4JVY0</accession>
<dbReference type="NCBIfam" id="TIGR00231">
    <property type="entry name" value="small_GTP"/>
    <property type="match status" value="1"/>
</dbReference>
<reference evidence="2" key="1">
    <citation type="submission" date="2016-10" db="EMBL/GenBank/DDBJ databases">
        <authorList>
            <person name="Benchimol M."/>
            <person name="Almeida L.G."/>
            <person name="Vasconcelos A.T."/>
            <person name="Perreira-Neves A."/>
            <person name="Rosa I.A."/>
            <person name="Tasca T."/>
            <person name="Bogo M.R."/>
            <person name="de Souza W."/>
        </authorList>
    </citation>
    <scope>NUCLEOTIDE SEQUENCE [LARGE SCALE GENOMIC DNA]</scope>
    <source>
        <strain evidence="2">K</strain>
    </source>
</reference>
<proteinExistence type="predicted"/>
<name>A0A1J4JVY0_9EUKA</name>
<dbReference type="CDD" id="cd00154">
    <property type="entry name" value="Rab"/>
    <property type="match status" value="1"/>
</dbReference>
<dbReference type="SMART" id="SM00174">
    <property type="entry name" value="RHO"/>
    <property type="match status" value="1"/>
</dbReference>
<dbReference type="Gene3D" id="3.40.50.300">
    <property type="entry name" value="P-loop containing nucleotide triphosphate hydrolases"/>
    <property type="match status" value="1"/>
</dbReference>
<dbReference type="PRINTS" id="PR00449">
    <property type="entry name" value="RASTRNSFRMNG"/>
</dbReference>
<dbReference type="SMART" id="SM00175">
    <property type="entry name" value="RAB"/>
    <property type="match status" value="1"/>
</dbReference>
<comment type="caution">
    <text evidence="2">The sequence shown here is derived from an EMBL/GenBank/DDBJ whole genome shotgun (WGS) entry which is preliminary data.</text>
</comment>
<dbReference type="InterPro" id="IPR027417">
    <property type="entry name" value="P-loop_NTPase"/>
</dbReference>
<dbReference type="GeneID" id="94841458"/>
<dbReference type="AlphaFoldDB" id="A0A1J4JVY0"/>
<dbReference type="VEuPathDB" id="TrichDB:TRFO_29379"/>
<dbReference type="SUPFAM" id="SSF52540">
    <property type="entry name" value="P-loop containing nucleoside triphosphate hydrolases"/>
    <property type="match status" value="1"/>
</dbReference>
<dbReference type="InterPro" id="IPR001806">
    <property type="entry name" value="Small_GTPase"/>
</dbReference>
<gene>
    <name evidence="2" type="ORF">TRFO_29379</name>
</gene>
<protein>
    <submittedName>
        <fullName evidence="2">Ras-related protein RABA5a</fullName>
    </submittedName>
</protein>
<dbReference type="Proteomes" id="UP000179807">
    <property type="component" value="Unassembled WGS sequence"/>
</dbReference>
<evidence type="ECO:0000256" key="1">
    <source>
        <dbReference type="ARBA" id="ARBA00022741"/>
    </source>
</evidence>
<dbReference type="PROSITE" id="PS51421">
    <property type="entry name" value="RAS"/>
    <property type="match status" value="1"/>
</dbReference>
<dbReference type="RefSeq" id="XP_068356423.1">
    <property type="nucleotide sequence ID" value="XM_068506754.1"/>
</dbReference>
<dbReference type="FunFam" id="3.40.50.300:FF:001204">
    <property type="entry name" value="Small GTP-binding protein, putative"/>
    <property type="match status" value="1"/>
</dbReference>
<evidence type="ECO:0000313" key="2">
    <source>
        <dbReference type="EMBL" id="OHT03287.1"/>
    </source>
</evidence>
<dbReference type="OrthoDB" id="10262570at2759"/>
<dbReference type="PROSITE" id="PS51417">
    <property type="entry name" value="ARF"/>
    <property type="match status" value="1"/>
</dbReference>